<evidence type="ECO:0000256" key="1">
    <source>
        <dbReference type="ARBA" id="ARBA00004651"/>
    </source>
</evidence>
<accession>A0ABV4L5Y8</accession>
<dbReference type="Proteomes" id="UP001569154">
    <property type="component" value="Unassembled WGS sequence"/>
</dbReference>
<dbReference type="InterPro" id="IPR045275">
    <property type="entry name" value="MscS_archaea/bacteria_type"/>
</dbReference>
<dbReference type="PROSITE" id="PS01246">
    <property type="entry name" value="UPF0003"/>
    <property type="match status" value="1"/>
</dbReference>
<name>A0ABV4L5Y8_9GAMM</name>
<feature type="domain" description="Mechanosensitive ion channel MscS C-terminal" evidence="9">
    <location>
        <begin position="190"/>
        <end position="272"/>
    </location>
</feature>
<organism evidence="11 12">
    <name type="scientific">Enterovibrio norvegicus</name>
    <dbReference type="NCBI Taxonomy" id="188144"/>
    <lineage>
        <taxon>Bacteria</taxon>
        <taxon>Pseudomonadati</taxon>
        <taxon>Pseudomonadota</taxon>
        <taxon>Gammaproteobacteria</taxon>
        <taxon>Vibrionales</taxon>
        <taxon>Vibrionaceae</taxon>
        <taxon>Enterovibrio</taxon>
    </lineage>
</organism>
<dbReference type="InterPro" id="IPR006686">
    <property type="entry name" value="MscS_channel_CS"/>
</dbReference>
<keyword evidence="4 7" id="KW-0812">Transmembrane</keyword>
<protein>
    <recommendedName>
        <fullName evidence="7">Small-conductance mechanosensitive channel</fullName>
    </recommendedName>
</protein>
<feature type="transmembrane region" description="Helical" evidence="7">
    <location>
        <begin position="28"/>
        <end position="49"/>
    </location>
</feature>
<dbReference type="InterPro" id="IPR010920">
    <property type="entry name" value="LSM_dom_sf"/>
</dbReference>
<evidence type="ECO:0000256" key="7">
    <source>
        <dbReference type="RuleBase" id="RU369025"/>
    </source>
</evidence>
<evidence type="ECO:0000256" key="3">
    <source>
        <dbReference type="ARBA" id="ARBA00022475"/>
    </source>
</evidence>
<dbReference type="Pfam" id="PF00924">
    <property type="entry name" value="MS_channel_2nd"/>
    <property type="match status" value="1"/>
</dbReference>
<dbReference type="SUPFAM" id="SSF82689">
    <property type="entry name" value="Mechanosensitive channel protein MscS (YggB), C-terminal domain"/>
    <property type="match status" value="1"/>
</dbReference>
<sequence>MTEQNAMLAVEETANEAISWLASNHELMIQYGVNIITAIMIMLVGNWVVKKVAGSVAVVLKKRELDQSVVDFIENLVRYVMFTIVLIAALGRVGVETASIVAVIGAAGLAIGLALQGSLSNFAAGVLIVTFRPFKSGDHVEVGGVSGSVASIQIFSTILTTPDNKMVVVPNGTVISSPITNYSRHDTRRIDFVIGVSYKADLKKTKEVLTRVVKADPRVLQDPEPTIGVHALMDSSVNFVVRPWVNTSDYWATYFDLMQAIKEGLDEAGIEIPFPQMDVHYHAAAAEVKAKANANAEKQPVAEAV</sequence>
<dbReference type="Gene3D" id="2.30.30.60">
    <property type="match status" value="1"/>
</dbReference>
<evidence type="ECO:0000256" key="5">
    <source>
        <dbReference type="ARBA" id="ARBA00022989"/>
    </source>
</evidence>
<dbReference type="Pfam" id="PF05552">
    <property type="entry name" value="MS_channel_1st_1"/>
    <property type="match status" value="1"/>
</dbReference>
<dbReference type="Pfam" id="PF21088">
    <property type="entry name" value="MS_channel_1st"/>
    <property type="match status" value="1"/>
</dbReference>
<dbReference type="InterPro" id="IPR049142">
    <property type="entry name" value="MS_channel_1st"/>
</dbReference>
<keyword evidence="7" id="KW-0406">Ion transport</keyword>
<evidence type="ECO:0000259" key="10">
    <source>
        <dbReference type="Pfam" id="PF21088"/>
    </source>
</evidence>
<evidence type="ECO:0000313" key="12">
    <source>
        <dbReference type="Proteomes" id="UP001569154"/>
    </source>
</evidence>
<keyword evidence="7" id="KW-0813">Transport</keyword>
<reference evidence="11 12" key="1">
    <citation type="submission" date="2024-06" db="EMBL/GenBank/DDBJ databases">
        <authorList>
            <person name="Steensen K."/>
            <person name="Seneca J."/>
            <person name="Bartlau N."/>
            <person name="Yu A.X."/>
            <person name="Polz M.F."/>
        </authorList>
    </citation>
    <scope>NUCLEOTIDE SEQUENCE [LARGE SCALE GENOMIC DNA]</scope>
    <source>
        <strain evidence="11 12">1F260</strain>
    </source>
</reference>
<evidence type="ECO:0000259" key="8">
    <source>
        <dbReference type="Pfam" id="PF00924"/>
    </source>
</evidence>
<feature type="domain" description="Mechanosensitive ion channel transmembrane helices 2/3" evidence="10">
    <location>
        <begin position="75"/>
        <end position="116"/>
    </location>
</feature>
<evidence type="ECO:0000256" key="6">
    <source>
        <dbReference type="ARBA" id="ARBA00023136"/>
    </source>
</evidence>
<dbReference type="RefSeq" id="WP_017014396.1">
    <property type="nucleotide sequence ID" value="NZ_AJYG02000062.1"/>
</dbReference>
<dbReference type="PANTHER" id="PTHR30221:SF1">
    <property type="entry name" value="SMALL-CONDUCTANCE MECHANOSENSITIVE CHANNEL"/>
    <property type="match status" value="1"/>
</dbReference>
<dbReference type="Gene3D" id="1.10.287.1260">
    <property type="match status" value="1"/>
</dbReference>
<dbReference type="InterPro" id="IPR023408">
    <property type="entry name" value="MscS_beta-dom_sf"/>
</dbReference>
<dbReference type="InterPro" id="IPR008910">
    <property type="entry name" value="MSC_TM_helix"/>
</dbReference>
<comment type="caution">
    <text evidence="11">The sequence shown here is derived from an EMBL/GenBank/DDBJ whole genome shotgun (WGS) entry which is preliminary data.</text>
</comment>
<keyword evidence="12" id="KW-1185">Reference proteome</keyword>
<dbReference type="SUPFAM" id="SSF82861">
    <property type="entry name" value="Mechanosensitive channel protein MscS (YggB), transmembrane region"/>
    <property type="match status" value="1"/>
</dbReference>
<dbReference type="PANTHER" id="PTHR30221">
    <property type="entry name" value="SMALL-CONDUCTANCE MECHANOSENSITIVE CHANNEL"/>
    <property type="match status" value="1"/>
</dbReference>
<evidence type="ECO:0000259" key="9">
    <source>
        <dbReference type="Pfam" id="PF21082"/>
    </source>
</evidence>
<comment type="subcellular location">
    <subcellularLocation>
        <location evidence="7">Cell inner membrane</location>
        <topology evidence="7">Multi-pass membrane protein</topology>
    </subcellularLocation>
    <subcellularLocation>
        <location evidence="1">Cell membrane</location>
        <topology evidence="1">Multi-pass membrane protein</topology>
    </subcellularLocation>
</comment>
<comment type="caution">
    <text evidence="7">Lacks conserved residue(s) required for the propagation of feature annotation.</text>
</comment>
<evidence type="ECO:0000256" key="4">
    <source>
        <dbReference type="ARBA" id="ARBA00022692"/>
    </source>
</evidence>
<evidence type="ECO:0000313" key="11">
    <source>
        <dbReference type="EMBL" id="MEZ8083107.1"/>
    </source>
</evidence>
<dbReference type="EMBL" id="JBGONM010000051">
    <property type="protein sequence ID" value="MEZ8083107.1"/>
    <property type="molecule type" value="Genomic_DNA"/>
</dbReference>
<keyword evidence="6 7" id="KW-0472">Membrane</keyword>
<feature type="domain" description="Mechanosensitive ion channel MscS" evidence="8">
    <location>
        <begin position="118"/>
        <end position="184"/>
    </location>
</feature>
<dbReference type="InterPro" id="IPR011014">
    <property type="entry name" value="MscS_channel_TM-2"/>
</dbReference>
<proteinExistence type="inferred from homology"/>
<keyword evidence="7" id="KW-0997">Cell inner membrane</keyword>
<evidence type="ECO:0000256" key="2">
    <source>
        <dbReference type="ARBA" id="ARBA00008017"/>
    </source>
</evidence>
<keyword evidence="5 7" id="KW-1133">Transmembrane helix</keyword>
<keyword evidence="7" id="KW-0407">Ion channel</keyword>
<keyword evidence="3" id="KW-1003">Cell membrane</keyword>
<dbReference type="InterPro" id="IPR011066">
    <property type="entry name" value="MscS_channel_C_sf"/>
</dbReference>
<comment type="function">
    <text evidence="7">Mechanosensitive channel that participates in the regulation of osmotic pressure changes within the cell, opening in response to stretch forces in the membrane lipid bilayer, without the need for other proteins. Contributes to normal resistance to hypoosmotic shock. Forms an ion channel of 1.0 nanosiemens conductance with a slight preference for anions.</text>
</comment>
<dbReference type="SUPFAM" id="SSF50182">
    <property type="entry name" value="Sm-like ribonucleoproteins"/>
    <property type="match status" value="1"/>
</dbReference>
<feature type="transmembrane region" description="Helical" evidence="7">
    <location>
        <begin position="97"/>
        <end position="115"/>
    </location>
</feature>
<feature type="transmembrane region" description="Helical" evidence="7">
    <location>
        <begin position="69"/>
        <end position="91"/>
    </location>
</feature>
<comment type="subunit">
    <text evidence="7">Homoheptamer.</text>
</comment>
<dbReference type="Gene3D" id="3.30.70.100">
    <property type="match status" value="1"/>
</dbReference>
<gene>
    <name evidence="11" type="primary">mscS</name>
    <name evidence="11" type="ORF">ACED35_18475</name>
</gene>
<dbReference type="InterPro" id="IPR006685">
    <property type="entry name" value="MscS_channel_2nd"/>
</dbReference>
<comment type="similarity">
    <text evidence="2 7">Belongs to the MscS (TC 1.A.23) family.</text>
</comment>
<dbReference type="NCBIfam" id="NF007662">
    <property type="entry name" value="PRK10334.1"/>
    <property type="match status" value="1"/>
</dbReference>
<dbReference type="Pfam" id="PF21082">
    <property type="entry name" value="MS_channel_3rd"/>
    <property type="match status" value="1"/>
</dbReference>
<dbReference type="InterPro" id="IPR049278">
    <property type="entry name" value="MS_channel_C"/>
</dbReference>